<organism evidence="1">
    <name type="scientific">Raoultella planticola</name>
    <name type="common">Klebsiella planticola</name>
    <dbReference type="NCBI Taxonomy" id="575"/>
    <lineage>
        <taxon>Bacteria</taxon>
        <taxon>Pseudomonadati</taxon>
        <taxon>Pseudomonadota</taxon>
        <taxon>Gammaproteobacteria</taxon>
        <taxon>Enterobacterales</taxon>
        <taxon>Enterobacteriaceae</taxon>
        <taxon>Klebsiella/Raoultella group</taxon>
        <taxon>Raoultella</taxon>
    </lineage>
</organism>
<name>A0A5P6A9N2_RAOPL</name>
<proteinExistence type="predicted"/>
<protein>
    <submittedName>
        <fullName evidence="1">Uncharacterized protein</fullName>
    </submittedName>
</protein>
<gene>
    <name evidence="1" type="ORF">DMB90_09235</name>
</gene>
<dbReference type="AlphaFoldDB" id="A0A5P6A9N2"/>
<sequence length="75" mass="8601">MLDGYTEQLLERENITAYGKTASYNEGKMTRNGETVDLRNGKKMNKHKEAYFGDSWTGADEYGGDDIYKTKRLPK</sequence>
<reference evidence="1" key="1">
    <citation type="submission" date="2018-05" db="EMBL/GenBank/DDBJ databases">
        <title>Bacterial isolates from healthy term breastfed infants carrying antibiotic resistance genes.</title>
        <authorList>
            <person name="Casaburi G."/>
        </authorList>
    </citation>
    <scope>NUCLEOTIDE SEQUENCE [LARGE SCALE GENOMIC DNA]</scope>
    <source>
        <strain evidence="1">7084_4</strain>
    </source>
</reference>
<dbReference type="EMBL" id="CP029752">
    <property type="protein sequence ID" value="QFG76632.1"/>
    <property type="molecule type" value="Genomic_DNA"/>
</dbReference>
<evidence type="ECO:0000313" key="1">
    <source>
        <dbReference type="EMBL" id="QFG76632.1"/>
    </source>
</evidence>
<accession>A0A5P6A9N2</accession>